<dbReference type="CDD" id="cd00342">
    <property type="entry name" value="gram_neg_porins"/>
    <property type="match status" value="1"/>
</dbReference>
<feature type="signal peptide" evidence="11">
    <location>
        <begin position="1"/>
        <end position="21"/>
    </location>
</feature>
<keyword evidence="9" id="KW-0472">Membrane</keyword>
<dbReference type="InterPro" id="IPR002299">
    <property type="entry name" value="Porin_Neis"/>
</dbReference>
<dbReference type="GO" id="GO:0006811">
    <property type="term" value="P:monoatomic ion transport"/>
    <property type="evidence" value="ECO:0007669"/>
    <property type="project" value="UniProtKB-KW"/>
</dbReference>
<name>A0A0U1Q082_9BURK</name>
<feature type="chain" id="PRO_5006713039" description="Porin domain-containing protein" evidence="11">
    <location>
        <begin position="22"/>
        <end position="342"/>
    </location>
</feature>
<dbReference type="InterPro" id="IPR023614">
    <property type="entry name" value="Porin_dom_sf"/>
</dbReference>
<keyword evidence="4" id="KW-1134">Transmembrane beta strand</keyword>
<dbReference type="PANTHER" id="PTHR34501:SF9">
    <property type="entry name" value="MAJOR OUTER MEMBRANE PROTEIN P.IA"/>
    <property type="match status" value="1"/>
</dbReference>
<dbReference type="GO" id="GO:0046930">
    <property type="term" value="C:pore complex"/>
    <property type="evidence" value="ECO:0007669"/>
    <property type="project" value="UniProtKB-KW"/>
</dbReference>
<comment type="caution">
    <text evidence="13">The sequence shown here is derived from an EMBL/GenBank/DDBJ whole genome shotgun (WGS) entry which is preliminary data.</text>
</comment>
<dbReference type="Pfam" id="PF13609">
    <property type="entry name" value="Porin_4"/>
    <property type="match status" value="1"/>
</dbReference>
<evidence type="ECO:0000313" key="13">
    <source>
        <dbReference type="EMBL" id="KKW68168.1"/>
    </source>
</evidence>
<dbReference type="PRINTS" id="PR00184">
    <property type="entry name" value="NEISSPPORIN"/>
</dbReference>
<protein>
    <recommendedName>
        <fullName evidence="12">Porin domain-containing protein</fullName>
    </recommendedName>
</protein>
<evidence type="ECO:0000256" key="11">
    <source>
        <dbReference type="SAM" id="SignalP"/>
    </source>
</evidence>
<evidence type="ECO:0000256" key="6">
    <source>
        <dbReference type="ARBA" id="ARBA00022729"/>
    </source>
</evidence>
<evidence type="ECO:0000256" key="7">
    <source>
        <dbReference type="ARBA" id="ARBA00023065"/>
    </source>
</evidence>
<feature type="domain" description="Porin" evidence="12">
    <location>
        <begin position="12"/>
        <end position="318"/>
    </location>
</feature>
<evidence type="ECO:0000256" key="1">
    <source>
        <dbReference type="ARBA" id="ARBA00004571"/>
    </source>
</evidence>
<evidence type="ECO:0000256" key="5">
    <source>
        <dbReference type="ARBA" id="ARBA00022692"/>
    </source>
</evidence>
<keyword evidence="8" id="KW-0626">Porin</keyword>
<dbReference type="PATRIC" id="fig|1610491.3.peg.1447"/>
<dbReference type="PANTHER" id="PTHR34501">
    <property type="entry name" value="PROTEIN YDDL-RELATED"/>
    <property type="match status" value="1"/>
</dbReference>
<dbReference type="STRING" id="1610491.AAV94_06825"/>
<dbReference type="SUPFAM" id="SSF56935">
    <property type="entry name" value="Porins"/>
    <property type="match status" value="1"/>
</dbReference>
<keyword evidence="14" id="KW-1185">Reference proteome</keyword>
<evidence type="ECO:0000256" key="4">
    <source>
        <dbReference type="ARBA" id="ARBA00022452"/>
    </source>
</evidence>
<evidence type="ECO:0000313" key="14">
    <source>
        <dbReference type="Proteomes" id="UP000050580"/>
    </source>
</evidence>
<dbReference type="OrthoDB" id="6975458at2"/>
<keyword evidence="3" id="KW-0813">Transport</keyword>
<evidence type="ECO:0000259" key="12">
    <source>
        <dbReference type="Pfam" id="PF13609"/>
    </source>
</evidence>
<comment type="subunit">
    <text evidence="2">Homotrimer.</text>
</comment>
<sequence length="342" mass="37025">MKKNVFLALIPMLAVSAAAQAQSNVTLYGRINTTVEHQKFQGESSTTGLHSNSSFIGFRGVEDLGSGLKAGFVLEQQIDATNGAASGFERETHISLSGAFGTLKAGNYNSTAYTYTADYISMHNHDTGSSADALFAYVVPNDTKIGYISPDFGGFSFEVGYGFEDNHGDKSPYDLSLRYVYGDFDLGAGYAKWDEAEAFTIRALYHNGTFALGGYVQYDDNGHAGTVANWINGQLPAGTPPVSASDVTNAFDLGDRLSARLVGAYYFGNSELHANVGWADEYDNVADSDALQYTLAYNYNLSKRTKLYGFYTHIDNKRNAIYGGADAGKDFSSFALGVRHLF</sequence>
<evidence type="ECO:0000256" key="9">
    <source>
        <dbReference type="ARBA" id="ARBA00023136"/>
    </source>
</evidence>
<dbReference type="EMBL" id="LBNQ01000022">
    <property type="protein sequence ID" value="KKW68168.1"/>
    <property type="molecule type" value="Genomic_DNA"/>
</dbReference>
<gene>
    <name evidence="13" type="ORF">AAV94_06825</name>
</gene>
<accession>A0A0U1Q082</accession>
<dbReference type="AlphaFoldDB" id="A0A0U1Q082"/>
<keyword evidence="7" id="KW-0406">Ion transport</keyword>
<keyword evidence="6 11" id="KW-0732">Signal</keyword>
<dbReference type="InterPro" id="IPR033900">
    <property type="entry name" value="Gram_neg_porin_domain"/>
</dbReference>
<dbReference type="Gene3D" id="2.40.160.10">
    <property type="entry name" value="Porin"/>
    <property type="match status" value="1"/>
</dbReference>
<dbReference type="InterPro" id="IPR050298">
    <property type="entry name" value="Gram-neg_bact_OMP"/>
</dbReference>
<organism evidence="13 14">
    <name type="scientific">Lampropedia cohaerens</name>
    <dbReference type="NCBI Taxonomy" id="1610491"/>
    <lineage>
        <taxon>Bacteria</taxon>
        <taxon>Pseudomonadati</taxon>
        <taxon>Pseudomonadota</taxon>
        <taxon>Betaproteobacteria</taxon>
        <taxon>Burkholderiales</taxon>
        <taxon>Comamonadaceae</taxon>
        <taxon>Lampropedia</taxon>
    </lineage>
</organism>
<proteinExistence type="predicted"/>
<reference evidence="13 14" key="1">
    <citation type="submission" date="2015-05" db="EMBL/GenBank/DDBJ databases">
        <title>Draft genome sequence of Lampropedia sp. CT6, isolated from the microbial mat of a hot water spring, located at Manikaran, India.</title>
        <authorList>
            <person name="Tripathi C."/>
            <person name="Rani P."/>
            <person name="Mahato N.K."/>
            <person name="Lal R."/>
        </authorList>
    </citation>
    <scope>NUCLEOTIDE SEQUENCE [LARGE SCALE GENOMIC DNA]</scope>
    <source>
        <strain evidence="13 14">CT6</strain>
    </source>
</reference>
<evidence type="ECO:0000256" key="8">
    <source>
        <dbReference type="ARBA" id="ARBA00023114"/>
    </source>
</evidence>
<dbReference type="GO" id="GO:0015288">
    <property type="term" value="F:porin activity"/>
    <property type="evidence" value="ECO:0007669"/>
    <property type="project" value="UniProtKB-KW"/>
</dbReference>
<evidence type="ECO:0000256" key="3">
    <source>
        <dbReference type="ARBA" id="ARBA00022448"/>
    </source>
</evidence>
<comment type="subcellular location">
    <subcellularLocation>
        <location evidence="1">Cell outer membrane</location>
        <topology evidence="1">Multi-pass membrane protein</topology>
    </subcellularLocation>
</comment>
<keyword evidence="10" id="KW-0998">Cell outer membrane</keyword>
<dbReference type="Proteomes" id="UP000050580">
    <property type="component" value="Unassembled WGS sequence"/>
</dbReference>
<dbReference type="RefSeq" id="WP_046741567.1">
    <property type="nucleotide sequence ID" value="NZ_LBNQ01000022.1"/>
</dbReference>
<dbReference type="GO" id="GO:0009279">
    <property type="term" value="C:cell outer membrane"/>
    <property type="evidence" value="ECO:0007669"/>
    <property type="project" value="UniProtKB-SubCell"/>
</dbReference>
<keyword evidence="5" id="KW-0812">Transmembrane</keyword>
<evidence type="ECO:0000256" key="10">
    <source>
        <dbReference type="ARBA" id="ARBA00023237"/>
    </source>
</evidence>
<evidence type="ECO:0000256" key="2">
    <source>
        <dbReference type="ARBA" id="ARBA00011233"/>
    </source>
</evidence>